<dbReference type="Gene3D" id="2.60.120.10">
    <property type="entry name" value="Jelly Rolls"/>
    <property type="match status" value="1"/>
</dbReference>
<name>A0A1Z1MQP7_9FLOR</name>
<dbReference type="InterPro" id="IPR014710">
    <property type="entry name" value="RmlC-like_jellyroll"/>
</dbReference>
<dbReference type="AlphaFoldDB" id="A0A1Z1MQP7"/>
<reference evidence="1" key="1">
    <citation type="journal article" date="2017" name="J. Phycol.">
        <title>Analysis of chloroplast genomes and a supermatrix inform reclassification of the Rhodomelaceae (Rhodophyta).</title>
        <authorList>
            <person name="Diaz-Tapia P."/>
            <person name="Maggs C.A."/>
            <person name="West J.A."/>
            <person name="Verbruggen H."/>
        </authorList>
    </citation>
    <scope>NUCLEOTIDE SEQUENCE</scope>
    <source>
        <strain evidence="1">PD1582</strain>
    </source>
</reference>
<sequence>MKWIHSLRNSKLPYYIYKLNKNDSVIIFEKHKNNNEFIIILYGTLYIIKIFKNEKTIPIVILDKNNIFKSNKNNNEFYYKLIALETTYILKTKIKTTKIYSKINIKLIDSIIESYNKTIKIYESIGEVIKQKQTNKRVIQNIFLMLLNFGIMKNKQIYLPFRLSQKHLSLISQTSEGTTSKIIKKTNIKWNIQYSTNKLIQTQDLFNLTVQ</sequence>
<gene>
    <name evidence="1" type="primary">ntcA</name>
</gene>
<keyword evidence="1" id="KW-0150">Chloroplast</keyword>
<dbReference type="EMBL" id="MF101451">
    <property type="protein sequence ID" value="ARW68388.1"/>
    <property type="molecule type" value="Genomic_DNA"/>
</dbReference>
<evidence type="ECO:0000313" key="1">
    <source>
        <dbReference type="EMBL" id="ARW68388.1"/>
    </source>
</evidence>
<protein>
    <submittedName>
        <fullName evidence="1">Global nitrogen transcriptional regulator</fullName>
    </submittedName>
</protein>
<keyword evidence="1" id="KW-0934">Plastid</keyword>
<proteinExistence type="predicted"/>
<accession>A0A1Z1MQP7</accession>
<geneLocation type="chloroplast" evidence="1"/>
<organism evidence="1">
    <name type="scientific">Chondria sp.</name>
    <name type="common">in: red algae</name>
    <dbReference type="NCBI Taxonomy" id="1982705"/>
    <lineage>
        <taxon>Eukaryota</taxon>
        <taxon>Rhodophyta</taxon>
        <taxon>Florideophyceae</taxon>
        <taxon>Rhodymeniophycidae</taxon>
        <taxon>Ceramiales</taxon>
        <taxon>Rhodomelaceae</taxon>
        <taxon>Chondrieae</taxon>
        <taxon>Chondria</taxon>
    </lineage>
</organism>